<protein>
    <recommendedName>
        <fullName evidence="15">Phosphatidate cytidylyltransferase</fullName>
    </recommendedName>
</protein>
<evidence type="ECO:0000256" key="13">
    <source>
        <dbReference type="SAM" id="Phobius"/>
    </source>
</evidence>
<dbReference type="AlphaFoldDB" id="A0A0F9VIF0"/>
<dbReference type="GO" id="GO:0004605">
    <property type="term" value="F:phosphatidate cytidylyltransferase activity"/>
    <property type="evidence" value="ECO:0007669"/>
    <property type="project" value="TreeGrafter"/>
</dbReference>
<evidence type="ECO:0008006" key="15">
    <source>
        <dbReference type="Google" id="ProtNLM"/>
    </source>
</evidence>
<feature type="transmembrane region" description="Helical" evidence="13">
    <location>
        <begin position="115"/>
        <end position="133"/>
    </location>
</feature>
<dbReference type="InterPro" id="IPR000374">
    <property type="entry name" value="PC_trans"/>
</dbReference>
<keyword evidence="4" id="KW-0444">Lipid biosynthesis</keyword>
<keyword evidence="11" id="KW-0594">Phospholipid biosynthesis</keyword>
<dbReference type="Pfam" id="PF01148">
    <property type="entry name" value="CTP_transf_1"/>
    <property type="match status" value="1"/>
</dbReference>
<evidence type="ECO:0000256" key="6">
    <source>
        <dbReference type="ARBA" id="ARBA00022692"/>
    </source>
</evidence>
<dbReference type="PANTHER" id="PTHR46382:SF1">
    <property type="entry name" value="PHOSPHATIDATE CYTIDYLYLTRANSFERASE"/>
    <property type="match status" value="1"/>
</dbReference>
<dbReference type="PANTHER" id="PTHR46382">
    <property type="entry name" value="PHOSPHATIDATE CYTIDYLYLTRANSFERASE"/>
    <property type="match status" value="1"/>
</dbReference>
<feature type="transmembrane region" description="Helical" evidence="13">
    <location>
        <begin position="21"/>
        <end position="42"/>
    </location>
</feature>
<evidence type="ECO:0000256" key="12">
    <source>
        <dbReference type="ARBA" id="ARBA00023264"/>
    </source>
</evidence>
<keyword evidence="5" id="KW-0808">Transferase</keyword>
<feature type="transmembrane region" description="Helical" evidence="13">
    <location>
        <begin position="76"/>
        <end position="103"/>
    </location>
</feature>
<evidence type="ECO:0000256" key="2">
    <source>
        <dbReference type="ARBA" id="ARBA00010185"/>
    </source>
</evidence>
<keyword evidence="10 13" id="KW-0472">Membrane</keyword>
<keyword evidence="8 13" id="KW-1133">Transmembrane helix</keyword>
<keyword evidence="3" id="KW-1003">Cell membrane</keyword>
<keyword evidence="12" id="KW-1208">Phospholipid metabolism</keyword>
<proteinExistence type="inferred from homology"/>
<name>A0A0F9VIF0_9ZZZZ</name>
<keyword evidence="6 13" id="KW-0812">Transmembrane</keyword>
<organism evidence="14">
    <name type="scientific">marine sediment metagenome</name>
    <dbReference type="NCBI Taxonomy" id="412755"/>
    <lineage>
        <taxon>unclassified sequences</taxon>
        <taxon>metagenomes</taxon>
        <taxon>ecological metagenomes</taxon>
    </lineage>
</organism>
<keyword evidence="9" id="KW-0443">Lipid metabolism</keyword>
<evidence type="ECO:0000256" key="7">
    <source>
        <dbReference type="ARBA" id="ARBA00022695"/>
    </source>
</evidence>
<evidence type="ECO:0000256" key="8">
    <source>
        <dbReference type="ARBA" id="ARBA00022989"/>
    </source>
</evidence>
<dbReference type="GO" id="GO:0016024">
    <property type="term" value="P:CDP-diacylglycerol biosynthetic process"/>
    <property type="evidence" value="ECO:0007669"/>
    <property type="project" value="TreeGrafter"/>
</dbReference>
<dbReference type="GO" id="GO:0005886">
    <property type="term" value="C:plasma membrane"/>
    <property type="evidence" value="ECO:0007669"/>
    <property type="project" value="UniProtKB-SubCell"/>
</dbReference>
<evidence type="ECO:0000256" key="3">
    <source>
        <dbReference type="ARBA" id="ARBA00022475"/>
    </source>
</evidence>
<feature type="transmembrane region" description="Helical" evidence="13">
    <location>
        <begin position="208"/>
        <end position="226"/>
    </location>
</feature>
<comment type="similarity">
    <text evidence="2">Belongs to the CDS family.</text>
</comment>
<feature type="transmembrane region" description="Helical" evidence="13">
    <location>
        <begin position="139"/>
        <end position="160"/>
    </location>
</feature>
<evidence type="ECO:0000256" key="1">
    <source>
        <dbReference type="ARBA" id="ARBA00004651"/>
    </source>
</evidence>
<evidence type="ECO:0000256" key="11">
    <source>
        <dbReference type="ARBA" id="ARBA00023209"/>
    </source>
</evidence>
<feature type="transmembrane region" description="Helical" evidence="13">
    <location>
        <begin position="181"/>
        <end position="202"/>
    </location>
</feature>
<feature type="transmembrane region" description="Helical" evidence="13">
    <location>
        <begin position="255"/>
        <end position="274"/>
    </location>
</feature>
<dbReference type="EMBL" id="LAZR01000347">
    <property type="protein sequence ID" value="KKN73271.1"/>
    <property type="molecule type" value="Genomic_DNA"/>
</dbReference>
<reference evidence="14" key="1">
    <citation type="journal article" date="2015" name="Nature">
        <title>Complex archaea that bridge the gap between prokaryotes and eukaryotes.</title>
        <authorList>
            <person name="Spang A."/>
            <person name="Saw J.H."/>
            <person name="Jorgensen S.L."/>
            <person name="Zaremba-Niedzwiedzka K."/>
            <person name="Martijn J."/>
            <person name="Lind A.E."/>
            <person name="van Eijk R."/>
            <person name="Schleper C."/>
            <person name="Guy L."/>
            <person name="Ettema T.J."/>
        </authorList>
    </citation>
    <scope>NUCLEOTIDE SEQUENCE</scope>
</reference>
<comment type="caution">
    <text evidence="14">The sequence shown here is derived from an EMBL/GenBank/DDBJ whole genome shotgun (WGS) entry which is preliminary data.</text>
</comment>
<evidence type="ECO:0000256" key="4">
    <source>
        <dbReference type="ARBA" id="ARBA00022516"/>
    </source>
</evidence>
<dbReference type="PROSITE" id="PS01315">
    <property type="entry name" value="CDS"/>
    <property type="match status" value="1"/>
</dbReference>
<accession>A0A0F9VIF0</accession>
<sequence>MGLRIRQFFGAGSWTDLRSRLISAVVLGLLVLALTIIGGWPFRLLCFATGLIVFDEWSRMTRAQRVGPIFSFARRALVVALFAFVFRFYLLALVVVILAAGFIAFIDRNERKADWVLGGLLYSALAALAPGMLRGDDSAGLAALGFVIAVVWSTDIFAYFTGRSIGGPKLLPMVSPKKTMSGAVGGLVAGIICGALFVLWTGAAVSPFILVLAAVLSALGQAGDLYESWIKRRFGVKDSGRLIPGHGGLMDRIDALIVAIGAAWLVGLLIAGFGNPAHGIFAL</sequence>
<gene>
    <name evidence="14" type="ORF">LCGC14_0402560</name>
</gene>
<keyword evidence="7" id="KW-0548">Nucleotidyltransferase</keyword>
<comment type="subcellular location">
    <subcellularLocation>
        <location evidence="1">Cell membrane</location>
        <topology evidence="1">Multi-pass membrane protein</topology>
    </subcellularLocation>
</comment>
<evidence type="ECO:0000313" key="14">
    <source>
        <dbReference type="EMBL" id="KKN73271.1"/>
    </source>
</evidence>
<evidence type="ECO:0000256" key="10">
    <source>
        <dbReference type="ARBA" id="ARBA00023136"/>
    </source>
</evidence>
<evidence type="ECO:0000256" key="9">
    <source>
        <dbReference type="ARBA" id="ARBA00023098"/>
    </source>
</evidence>
<evidence type="ECO:0000256" key="5">
    <source>
        <dbReference type="ARBA" id="ARBA00022679"/>
    </source>
</evidence>